<dbReference type="Proteomes" id="UP000247823">
    <property type="component" value="Unassembled WGS sequence"/>
</dbReference>
<protein>
    <submittedName>
        <fullName evidence="1">LysR family transcriptional regulator</fullName>
    </submittedName>
</protein>
<dbReference type="EMBL" id="QJQB01000382">
    <property type="protein sequence ID" value="PYA64968.1"/>
    <property type="molecule type" value="Genomic_DNA"/>
</dbReference>
<evidence type="ECO:0000313" key="2">
    <source>
        <dbReference type="Proteomes" id="UP000247823"/>
    </source>
</evidence>
<organism evidence="1 2">
    <name type="scientific">Serratia marcescens</name>
    <dbReference type="NCBI Taxonomy" id="615"/>
    <lineage>
        <taxon>Bacteria</taxon>
        <taxon>Pseudomonadati</taxon>
        <taxon>Pseudomonadota</taxon>
        <taxon>Gammaproteobacteria</taxon>
        <taxon>Enterobacterales</taxon>
        <taxon>Yersiniaceae</taxon>
        <taxon>Serratia</taxon>
    </lineage>
</organism>
<reference evidence="1" key="1">
    <citation type="submission" date="2018-06" db="EMBL/GenBank/DDBJ databases">
        <title>Serratia marcescens genome sequencing and assembly.</title>
        <authorList>
            <person name="Martins R.C.R."/>
            <person name="Perdigao-Neto L.V."/>
            <person name="Costa S.F."/>
            <person name="Levin A.S.S."/>
        </authorList>
    </citation>
    <scope>NUCLEOTIDE SEQUENCE</scope>
    <source>
        <strain evidence="1">1283</strain>
    </source>
</reference>
<evidence type="ECO:0000313" key="1">
    <source>
        <dbReference type="EMBL" id="PYA64968.1"/>
    </source>
</evidence>
<name>A0ABX5NBM4_SERMA</name>
<gene>
    <name evidence="1" type="ORF">DMW51_16080</name>
</gene>
<comment type="caution">
    <text evidence="1">The sequence shown here is derived from an EMBL/GenBank/DDBJ whole genome shotgun (WGS) entry which is preliminary data.</text>
</comment>
<accession>A0ABX5NBM4</accession>
<keyword evidence="2" id="KW-1185">Reference proteome</keyword>
<proteinExistence type="predicted"/>
<reference evidence="1" key="2">
    <citation type="submission" date="2018-06" db="EMBL/GenBank/DDBJ databases">
        <authorList>
            <person name="Martins R.C."/>
            <person name="Perdigao-Neto L.V."/>
            <person name="Costa S.F."/>
            <person name="Levin A.S.S."/>
        </authorList>
    </citation>
    <scope>NUCLEOTIDE SEQUENCE</scope>
    <source>
        <strain evidence="1">1283</strain>
    </source>
</reference>
<sequence length="75" mass="8108">WVVESFEQQGLVVTKTLGDGLWSRLYAAVRDGEQRQAVTEAFIRSARQHACDHLPFVRDAARPGATGAKALAAGV</sequence>
<feature type="non-terminal residue" evidence="1">
    <location>
        <position position="1"/>
    </location>
</feature>